<dbReference type="RefSeq" id="WP_306271928.1">
    <property type="nucleotide sequence ID" value="NZ_CP130472.1"/>
</dbReference>
<proteinExistence type="predicted"/>
<dbReference type="EMBL" id="CP130472">
    <property type="protein sequence ID" value="WLS44738.1"/>
    <property type="molecule type" value="Genomic_DNA"/>
</dbReference>
<accession>A0AAJ6HUD8</accession>
<reference evidence="1 2" key="1">
    <citation type="submission" date="2023-07" db="EMBL/GenBank/DDBJ databases">
        <title>Micromonospora profundi TRM 95458 converts glycerol to a new osmotic compound.</title>
        <authorList>
            <person name="Lu D."/>
        </authorList>
    </citation>
    <scope>NUCLEOTIDE SEQUENCE [LARGE SCALE GENOMIC DNA]</scope>
    <source>
        <strain evidence="1 2">TRM95458</strain>
    </source>
</reference>
<name>A0AAJ6HUD8_9ACTN</name>
<dbReference type="AlphaFoldDB" id="A0AAJ6HUD8"/>
<gene>
    <name evidence="1" type="ORF">Q3V37_25650</name>
</gene>
<keyword evidence="2" id="KW-1185">Reference proteome</keyword>
<evidence type="ECO:0000313" key="2">
    <source>
        <dbReference type="Proteomes" id="UP001235874"/>
    </source>
</evidence>
<organism evidence="1 2">
    <name type="scientific">Micromonospora profundi</name>
    <dbReference type="NCBI Taxonomy" id="1420889"/>
    <lineage>
        <taxon>Bacteria</taxon>
        <taxon>Bacillati</taxon>
        <taxon>Actinomycetota</taxon>
        <taxon>Actinomycetes</taxon>
        <taxon>Micromonosporales</taxon>
        <taxon>Micromonosporaceae</taxon>
        <taxon>Micromonospora</taxon>
    </lineage>
</organism>
<evidence type="ECO:0000313" key="1">
    <source>
        <dbReference type="EMBL" id="WLS44738.1"/>
    </source>
</evidence>
<protein>
    <submittedName>
        <fullName evidence="1">Uncharacterized protein</fullName>
    </submittedName>
</protein>
<sequence length="126" mass="13573">MRCGRSPGCCAGLKDWRDWAQVSIGGSPWLGHDPGPEVEVVGDDLRVWQDGGPNRHHGRWAGVHIDLPHRALPGLLAGAQRDLVGFLDALSGWAARVGLEQRGTALVDAIDRNFAITAPLDVQPSR</sequence>
<dbReference type="KEGG" id="mprn:Q3V37_25650"/>
<dbReference type="Proteomes" id="UP001235874">
    <property type="component" value="Chromosome"/>
</dbReference>